<feature type="site" description="Transition state stabilizer" evidence="6">
    <location>
        <position position="164"/>
    </location>
</feature>
<dbReference type="HAMAP" id="MF_00020">
    <property type="entry name" value="Acetate_kinase"/>
    <property type="match status" value="1"/>
</dbReference>
<keyword evidence="6" id="KW-0460">Magnesium</keyword>
<accession>A0ABQ5MVT1</accession>
<keyword evidence="6" id="KW-0963">Cytoplasm</keyword>
<dbReference type="RefSeq" id="WP_264796190.1">
    <property type="nucleotide sequence ID" value="NZ_BRVS01000012.1"/>
</dbReference>
<dbReference type="EMBL" id="BRVS01000012">
    <property type="protein sequence ID" value="GLB68091.1"/>
    <property type="molecule type" value="Genomic_DNA"/>
</dbReference>
<comment type="cofactor">
    <cofactor evidence="6">
        <name>Mg(2+)</name>
        <dbReference type="ChEBI" id="CHEBI:18420"/>
    </cofactor>
    <cofactor evidence="6">
        <name>Mn(2+)</name>
        <dbReference type="ChEBI" id="CHEBI:29035"/>
    </cofactor>
    <text evidence="6">Mg(2+). Can also accept Mn(2+).</text>
</comment>
<dbReference type="PRINTS" id="PR00471">
    <property type="entry name" value="ACETATEKNASE"/>
</dbReference>
<evidence type="ECO:0000256" key="6">
    <source>
        <dbReference type="HAMAP-Rule" id="MF_00020"/>
    </source>
</evidence>
<comment type="subunit">
    <text evidence="6">Homodimer.</text>
</comment>
<evidence type="ECO:0000256" key="5">
    <source>
        <dbReference type="ARBA" id="ARBA00022840"/>
    </source>
</evidence>
<dbReference type="PIRSF" id="PIRSF000722">
    <property type="entry name" value="Acetate_prop_kin"/>
    <property type="match status" value="1"/>
</dbReference>
<feature type="binding site" evidence="6">
    <location>
        <begin position="265"/>
        <end position="267"/>
    </location>
    <ligand>
        <name>ATP</name>
        <dbReference type="ChEBI" id="CHEBI:30616"/>
    </ligand>
</feature>
<name>A0ABQ5MVT1_9MICC</name>
<keyword evidence="6" id="KW-0479">Metal-binding</keyword>
<dbReference type="PANTHER" id="PTHR21060:SF15">
    <property type="entry name" value="ACETATE KINASE-RELATED"/>
    <property type="match status" value="1"/>
</dbReference>
<keyword evidence="9" id="KW-1185">Reference proteome</keyword>
<feature type="binding site" evidence="6">
    <location>
        <position position="14"/>
    </location>
    <ligand>
        <name>ATP</name>
        <dbReference type="ChEBI" id="CHEBI:30616"/>
    </ligand>
</feature>
<protein>
    <recommendedName>
        <fullName evidence="6">Acetate kinase</fullName>
        <ecNumber evidence="6">2.7.2.1</ecNumber>
    </recommendedName>
    <alternativeName>
        <fullName evidence="6">Acetokinase</fullName>
    </alternativeName>
</protein>
<sequence>MLILIVNSGSSSLKYQVRRLPPAGSGGTSAGVLAEGTIEQIGEGDVRDHGQALDAMAERLEASLGGAEFDAVGHRVVHGGGRFKTHRLIDEDVLQAIDDLAPLAPLHNPPNAEGIRAAARKWPGLPQVAVFDTVFHGTLPEHAWRYAVPDELQEKYGLRRYGFHGSSFEFVTREAARVLGTPLEKFDAVIAHVGNGASATAISGGRSVDTSMGFTPLEGLVMGTRPGDLDPGLLLFLQGEGYGAGRLQELLNRESGLKALAGSNDMRGIVKAAGEGSGRARMALAVASYRLAKYIGAYHVACGGAGALVFTAGVGEHSAQFRALTADRLGMLGIRLDAAANTAADDPQEACTISAADSAVPVLVVPTDEELVIAEATAAVVSALH</sequence>
<dbReference type="InterPro" id="IPR004372">
    <property type="entry name" value="Ac/propionate_kinase"/>
</dbReference>
<feature type="binding site" evidence="6">
    <location>
        <position position="369"/>
    </location>
    <ligand>
        <name>Mg(2+)</name>
        <dbReference type="ChEBI" id="CHEBI:18420"/>
    </ligand>
</feature>
<feature type="active site" description="Proton donor/acceptor" evidence="6">
    <location>
        <position position="132"/>
    </location>
</feature>
<comment type="caution">
    <text evidence="8">The sequence shown here is derived from an EMBL/GenBank/DDBJ whole genome shotgun (WGS) entry which is preliminary data.</text>
</comment>
<proteinExistence type="inferred from homology"/>
<comment type="subcellular location">
    <subcellularLocation>
        <location evidence="6">Cytoplasm</location>
    </subcellularLocation>
</comment>
<comment type="catalytic activity">
    <reaction evidence="6">
        <text>acetate + ATP = acetyl phosphate + ADP</text>
        <dbReference type="Rhea" id="RHEA:11352"/>
        <dbReference type="ChEBI" id="CHEBI:22191"/>
        <dbReference type="ChEBI" id="CHEBI:30089"/>
        <dbReference type="ChEBI" id="CHEBI:30616"/>
        <dbReference type="ChEBI" id="CHEBI:456216"/>
        <dbReference type="EC" id="2.7.2.1"/>
    </reaction>
</comment>
<evidence type="ECO:0000256" key="3">
    <source>
        <dbReference type="ARBA" id="ARBA00022741"/>
    </source>
</evidence>
<dbReference type="NCBIfam" id="TIGR00016">
    <property type="entry name" value="ackA"/>
    <property type="match status" value="1"/>
</dbReference>
<dbReference type="GO" id="GO:0016301">
    <property type="term" value="F:kinase activity"/>
    <property type="evidence" value="ECO:0007669"/>
    <property type="project" value="UniProtKB-KW"/>
</dbReference>
<comment type="function">
    <text evidence="6">Catalyzes the formation of acetyl phosphate from acetate and ATP. Can also catalyze the reverse reaction.</text>
</comment>
<evidence type="ECO:0000256" key="1">
    <source>
        <dbReference type="ARBA" id="ARBA00008748"/>
    </source>
</evidence>
<dbReference type="InterPro" id="IPR043129">
    <property type="entry name" value="ATPase_NBD"/>
</dbReference>
<dbReference type="InterPro" id="IPR023865">
    <property type="entry name" value="Aliphatic_acid_kinase_CS"/>
</dbReference>
<feature type="binding site" evidence="6">
    <location>
        <begin position="192"/>
        <end position="196"/>
    </location>
    <ligand>
        <name>ATP</name>
        <dbReference type="ChEBI" id="CHEBI:30616"/>
    </ligand>
</feature>
<keyword evidence="4 6" id="KW-0418">Kinase</keyword>
<gene>
    <name evidence="6 8" type="primary">ackA</name>
    <name evidence="8" type="ORF">AHIS1636_25330</name>
</gene>
<dbReference type="PROSITE" id="PS01075">
    <property type="entry name" value="ACETATE_KINASE_1"/>
    <property type="match status" value="1"/>
</dbReference>
<dbReference type="InterPro" id="IPR000890">
    <property type="entry name" value="Aliphatic_acid_kin_short-chain"/>
</dbReference>
<keyword evidence="5 6" id="KW-0067">ATP-binding</keyword>
<comment type="pathway">
    <text evidence="6">Metabolic intermediate biosynthesis; acetyl-CoA biosynthesis; acetyl-CoA from acetate: step 1/2.</text>
</comment>
<feature type="site" description="Transition state stabilizer" evidence="6">
    <location>
        <position position="225"/>
    </location>
</feature>
<reference evidence="8 9" key="1">
    <citation type="journal article" date="2023" name="Int. J. Syst. Evol. Microbiol.">
        <title>Arthrobacter mangrovi sp. nov., an actinobacterium isolated from the rhizosphere of a mangrove.</title>
        <authorList>
            <person name="Hamada M."/>
            <person name="Saitou S."/>
            <person name="Enomoto N."/>
            <person name="Nanri K."/>
            <person name="Hidaka K."/>
            <person name="Miura T."/>
            <person name="Tamura T."/>
        </authorList>
    </citation>
    <scope>NUCLEOTIDE SEQUENCE [LARGE SCALE GENOMIC DNA]</scope>
    <source>
        <strain evidence="8 9">NBRC 112813</strain>
    </source>
</reference>
<dbReference type="Gene3D" id="3.30.420.40">
    <property type="match status" value="2"/>
</dbReference>
<keyword evidence="3 6" id="KW-0547">Nucleotide-binding</keyword>
<dbReference type="Proteomes" id="UP001209654">
    <property type="component" value="Unassembled WGS sequence"/>
</dbReference>
<dbReference type="Pfam" id="PF00871">
    <property type="entry name" value="Acetate_kinase"/>
    <property type="match status" value="1"/>
</dbReference>
<evidence type="ECO:0000256" key="7">
    <source>
        <dbReference type="RuleBase" id="RU003835"/>
    </source>
</evidence>
<evidence type="ECO:0000313" key="8">
    <source>
        <dbReference type="EMBL" id="GLB68091.1"/>
    </source>
</evidence>
<evidence type="ECO:0000256" key="4">
    <source>
        <dbReference type="ARBA" id="ARBA00022777"/>
    </source>
</evidence>
<feature type="binding site" evidence="6">
    <location>
        <position position="75"/>
    </location>
    <ligand>
        <name>substrate</name>
    </ligand>
</feature>
<comment type="similarity">
    <text evidence="1 6 7">Belongs to the acetokinase family.</text>
</comment>
<organism evidence="8 9">
    <name type="scientific">Arthrobacter mangrovi</name>
    <dbReference type="NCBI Taxonomy" id="2966350"/>
    <lineage>
        <taxon>Bacteria</taxon>
        <taxon>Bacillati</taxon>
        <taxon>Actinomycetota</taxon>
        <taxon>Actinomycetes</taxon>
        <taxon>Micrococcales</taxon>
        <taxon>Micrococcaceae</taxon>
        <taxon>Arthrobacter</taxon>
    </lineage>
</organism>
<dbReference type="SUPFAM" id="SSF53067">
    <property type="entry name" value="Actin-like ATPase domain"/>
    <property type="match status" value="2"/>
</dbReference>
<dbReference type="PANTHER" id="PTHR21060">
    <property type="entry name" value="ACETATE KINASE"/>
    <property type="match status" value="1"/>
</dbReference>
<feature type="binding site" evidence="6">
    <location>
        <begin position="313"/>
        <end position="317"/>
    </location>
    <ligand>
        <name>ATP</name>
        <dbReference type="ChEBI" id="CHEBI:30616"/>
    </ligand>
</feature>
<evidence type="ECO:0000256" key="2">
    <source>
        <dbReference type="ARBA" id="ARBA00022679"/>
    </source>
</evidence>
<feature type="binding site" evidence="6">
    <location>
        <position position="7"/>
    </location>
    <ligand>
        <name>Mg(2+)</name>
        <dbReference type="ChEBI" id="CHEBI:18420"/>
    </ligand>
</feature>
<evidence type="ECO:0000313" key="9">
    <source>
        <dbReference type="Proteomes" id="UP001209654"/>
    </source>
</evidence>
<dbReference type="PROSITE" id="PS01076">
    <property type="entry name" value="ACETATE_KINASE_2"/>
    <property type="match status" value="1"/>
</dbReference>
<keyword evidence="2 6" id="KW-0808">Transferase</keyword>
<dbReference type="EC" id="2.7.2.1" evidence="6"/>